<gene>
    <name evidence="2" type="ORF">BKA03_001705</name>
</gene>
<sequence length="434" mass="46217">MRMALVFINHAGARAAAIRQWMSAPVGARPSWRWAVLVAMAVSLCFAVAQHFATASVQDAGLQPDGGAWPDPSARYGDFALFVRAGHAILSGDLGHAYDAATVQTGPLALMWAGLFALTLHVFHATSSVGYAVSAIAMLAPTFYAVPLWASRHTPPRWLYAVASGALVVLLIPWQLSDLIVYQHPTYLWVPALWLIAAGFARQDRPVITALLLGTACGLETWAVLAVPVLLLALPSWRSRVRAGGISFVATAAVWAPFVFSGQFRMFDMTWPNTIRTPIEALLGDPTTITWQTRLVQATVIVAASIAAWFFGRGVTDAATVAVAVVAWSRVITDAQTYPYYRLPLFATTAAIVLAASAHFLRTRDRRALPALGVSGAMISLTQAEVLPGPMLAGTVLHVTALTALAASARAIPDAPSAAIGRSPSPDREPELPA</sequence>
<reference evidence="2 3" key="1">
    <citation type="submission" date="2020-07" db="EMBL/GenBank/DDBJ databases">
        <title>Sequencing the genomes of 1000 actinobacteria strains.</title>
        <authorList>
            <person name="Klenk H.-P."/>
        </authorList>
    </citation>
    <scope>NUCLEOTIDE SEQUENCE [LARGE SCALE GENOMIC DNA]</scope>
    <source>
        <strain evidence="2 3">DSM 19970</strain>
    </source>
</reference>
<keyword evidence="1" id="KW-0812">Transmembrane</keyword>
<dbReference type="RefSeq" id="WP_179397958.1">
    <property type="nucleotide sequence ID" value="NZ_JACBZO010000001.1"/>
</dbReference>
<feature type="transmembrane region" description="Helical" evidence="1">
    <location>
        <begin position="340"/>
        <end position="361"/>
    </location>
</feature>
<dbReference type="Proteomes" id="UP000547973">
    <property type="component" value="Unassembled WGS sequence"/>
</dbReference>
<organism evidence="2 3">
    <name type="scientific">Demequina lutea</name>
    <dbReference type="NCBI Taxonomy" id="431489"/>
    <lineage>
        <taxon>Bacteria</taxon>
        <taxon>Bacillati</taxon>
        <taxon>Actinomycetota</taxon>
        <taxon>Actinomycetes</taxon>
        <taxon>Micrococcales</taxon>
        <taxon>Demequinaceae</taxon>
        <taxon>Demequina</taxon>
    </lineage>
</organism>
<feature type="transmembrane region" description="Helical" evidence="1">
    <location>
        <begin position="300"/>
        <end position="328"/>
    </location>
</feature>
<keyword evidence="3" id="KW-1185">Reference proteome</keyword>
<dbReference type="EMBL" id="JACBZO010000001">
    <property type="protein sequence ID" value="NYI41586.1"/>
    <property type="molecule type" value="Genomic_DNA"/>
</dbReference>
<evidence type="ECO:0000256" key="1">
    <source>
        <dbReference type="SAM" id="Phobius"/>
    </source>
</evidence>
<protein>
    <submittedName>
        <fullName evidence="2">Uncharacterized protein</fullName>
    </submittedName>
</protein>
<feature type="transmembrane region" description="Helical" evidence="1">
    <location>
        <begin position="182"/>
        <end position="201"/>
    </location>
</feature>
<dbReference type="AlphaFoldDB" id="A0A7Y9ZAG5"/>
<feature type="transmembrane region" description="Helical" evidence="1">
    <location>
        <begin position="208"/>
        <end position="234"/>
    </location>
</feature>
<keyword evidence="1" id="KW-0472">Membrane</keyword>
<evidence type="ECO:0000313" key="3">
    <source>
        <dbReference type="Proteomes" id="UP000547973"/>
    </source>
</evidence>
<keyword evidence="1" id="KW-1133">Transmembrane helix</keyword>
<proteinExistence type="predicted"/>
<evidence type="ECO:0000313" key="2">
    <source>
        <dbReference type="EMBL" id="NYI41586.1"/>
    </source>
</evidence>
<name>A0A7Y9ZAG5_9MICO</name>
<feature type="transmembrane region" description="Helical" evidence="1">
    <location>
        <begin position="240"/>
        <end position="260"/>
    </location>
</feature>
<feature type="transmembrane region" description="Helical" evidence="1">
    <location>
        <begin position="129"/>
        <end position="146"/>
    </location>
</feature>
<accession>A0A7Y9ZAG5</accession>
<comment type="caution">
    <text evidence="2">The sequence shown here is derived from an EMBL/GenBank/DDBJ whole genome shotgun (WGS) entry which is preliminary data.</text>
</comment>
<feature type="transmembrane region" description="Helical" evidence="1">
    <location>
        <begin position="31"/>
        <end position="49"/>
    </location>
</feature>
<feature type="transmembrane region" description="Helical" evidence="1">
    <location>
        <begin position="106"/>
        <end position="123"/>
    </location>
</feature>